<evidence type="ECO:0000313" key="2">
    <source>
        <dbReference type="Proteomes" id="UP000805193"/>
    </source>
</evidence>
<comment type="caution">
    <text evidence="1">The sequence shown here is derived from an EMBL/GenBank/DDBJ whole genome shotgun (WGS) entry which is preliminary data.</text>
</comment>
<reference evidence="1 2" key="1">
    <citation type="journal article" date="2020" name="Cell">
        <title>Large-Scale Comparative Analyses of Tick Genomes Elucidate Their Genetic Diversity and Vector Capacities.</title>
        <authorList>
            <consortium name="Tick Genome and Microbiome Consortium (TIGMIC)"/>
            <person name="Jia N."/>
            <person name="Wang J."/>
            <person name="Shi W."/>
            <person name="Du L."/>
            <person name="Sun Y."/>
            <person name="Zhan W."/>
            <person name="Jiang J.F."/>
            <person name="Wang Q."/>
            <person name="Zhang B."/>
            <person name="Ji P."/>
            <person name="Bell-Sakyi L."/>
            <person name="Cui X.M."/>
            <person name="Yuan T.T."/>
            <person name="Jiang B.G."/>
            <person name="Yang W.F."/>
            <person name="Lam T.T."/>
            <person name="Chang Q.C."/>
            <person name="Ding S.J."/>
            <person name="Wang X.J."/>
            <person name="Zhu J.G."/>
            <person name="Ruan X.D."/>
            <person name="Zhao L."/>
            <person name="Wei J.T."/>
            <person name="Ye R.Z."/>
            <person name="Que T.C."/>
            <person name="Du C.H."/>
            <person name="Zhou Y.H."/>
            <person name="Cheng J.X."/>
            <person name="Dai P.F."/>
            <person name="Guo W.B."/>
            <person name="Han X.H."/>
            <person name="Huang E.J."/>
            <person name="Li L.F."/>
            <person name="Wei W."/>
            <person name="Gao Y.C."/>
            <person name="Liu J.Z."/>
            <person name="Shao H.Z."/>
            <person name="Wang X."/>
            <person name="Wang C.C."/>
            <person name="Yang T.C."/>
            <person name="Huo Q.B."/>
            <person name="Li W."/>
            <person name="Chen H.Y."/>
            <person name="Chen S.E."/>
            <person name="Zhou L.G."/>
            <person name="Ni X.B."/>
            <person name="Tian J.H."/>
            <person name="Sheng Y."/>
            <person name="Liu T."/>
            <person name="Pan Y.S."/>
            <person name="Xia L.Y."/>
            <person name="Li J."/>
            <person name="Zhao F."/>
            <person name="Cao W.C."/>
        </authorList>
    </citation>
    <scope>NUCLEOTIDE SEQUENCE [LARGE SCALE GENOMIC DNA]</scope>
    <source>
        <strain evidence="1">Iper-2018</strain>
    </source>
</reference>
<keyword evidence="2" id="KW-1185">Reference proteome</keyword>
<dbReference type="EMBL" id="JABSTQ010009550">
    <property type="protein sequence ID" value="KAG0428235.1"/>
    <property type="molecule type" value="Genomic_DNA"/>
</dbReference>
<name>A0AC60Q5I7_IXOPE</name>
<evidence type="ECO:0000313" key="1">
    <source>
        <dbReference type="EMBL" id="KAG0428235.1"/>
    </source>
</evidence>
<gene>
    <name evidence="1" type="ORF">HPB47_024755</name>
</gene>
<proteinExistence type="predicted"/>
<sequence length="687" mass="74656">MHVTQDVRRNSSAMSAPNGTLLDCSLVNELGNSSEARCLLLHALNDCDTGRALLPYIDFLYCWPTWGYWPLALLFLWLVTLFVTLGSTASSYLCPALVVISKSLQLSQGITGVTLLAFGNGAPDAIATIASIRSNRTALAIGELFGGGTYVATVVVGLIFISNDFDVIPSSLLRDVFFYLIVSYWVFVLYLHKSITVGQAASFIVLYLVYITVAVFGQSLITACRRKRSRIASVLHERSISTSTSSGSPRRVACEAPEDTEESGGGDALQAEDTIASPIPFARRPSLRRSFSGASLHHHHENAISFFTTSVEESDERFQRDSPQPQHESPPRPAGSATVFSGEETPLLGSWTEQRAEYGEWTELLLQLCPAEPHEWNTKHPCCKLYDVLTLPIHLALVLTVPVVDPHNRRTNWCRPLNALQCVTSPILTLAVFGATFVNIGGLVPLWALVFVLGLALATAVRLTSTAQEPPSYHGAFAYAGFVVSVVWIYGIATEIVALLKAFGVLSGISDVLLGMTVLAWGNNIGDLVTNLSLAKQGFPQMAMSACFAGPVFALLLGTGVAFSMNFASQGLAVIELQYSDLLTIIFVALVAGLILLLFSMLATWFRSSRVHVIWECPEHAAARFEALADIPVADQPNTFEDWVIPQDKPPPTVRLLWNQLCSFFYADGGPAGLLPRWPSVTATSLQ</sequence>
<accession>A0AC60Q5I7</accession>
<dbReference type="Proteomes" id="UP000805193">
    <property type="component" value="Unassembled WGS sequence"/>
</dbReference>
<protein>
    <submittedName>
        <fullName evidence="1">Uncharacterized protein</fullName>
    </submittedName>
</protein>
<organism evidence="1 2">
    <name type="scientific">Ixodes persulcatus</name>
    <name type="common">Taiga tick</name>
    <dbReference type="NCBI Taxonomy" id="34615"/>
    <lineage>
        <taxon>Eukaryota</taxon>
        <taxon>Metazoa</taxon>
        <taxon>Ecdysozoa</taxon>
        <taxon>Arthropoda</taxon>
        <taxon>Chelicerata</taxon>
        <taxon>Arachnida</taxon>
        <taxon>Acari</taxon>
        <taxon>Parasitiformes</taxon>
        <taxon>Ixodida</taxon>
        <taxon>Ixodoidea</taxon>
        <taxon>Ixodidae</taxon>
        <taxon>Ixodinae</taxon>
        <taxon>Ixodes</taxon>
    </lineage>
</organism>